<feature type="region of interest" description="Disordered" evidence="1">
    <location>
        <begin position="124"/>
        <end position="145"/>
    </location>
</feature>
<comment type="caution">
    <text evidence="2">The sequence shown here is derived from an EMBL/GenBank/DDBJ whole genome shotgun (WGS) entry which is preliminary data.</text>
</comment>
<dbReference type="EMBL" id="JASCZI010060458">
    <property type="protein sequence ID" value="MED6132044.1"/>
    <property type="molecule type" value="Genomic_DNA"/>
</dbReference>
<evidence type="ECO:0000256" key="1">
    <source>
        <dbReference type="SAM" id="MobiDB-lite"/>
    </source>
</evidence>
<reference evidence="2 3" key="1">
    <citation type="journal article" date="2023" name="Plants (Basel)">
        <title>Bridging the Gap: Combining Genomics and Transcriptomics Approaches to Understand Stylosanthes scabra, an Orphan Legume from the Brazilian Caatinga.</title>
        <authorList>
            <person name="Ferreira-Neto J.R.C."/>
            <person name="da Silva M.D."/>
            <person name="Binneck E."/>
            <person name="de Melo N.F."/>
            <person name="da Silva R.H."/>
            <person name="de Melo A.L.T.M."/>
            <person name="Pandolfi V."/>
            <person name="Bustamante F.O."/>
            <person name="Brasileiro-Vidal A.C."/>
            <person name="Benko-Iseppon A.M."/>
        </authorList>
    </citation>
    <scope>NUCLEOTIDE SEQUENCE [LARGE SCALE GENOMIC DNA]</scope>
    <source>
        <tissue evidence="2">Leaves</tissue>
    </source>
</reference>
<proteinExistence type="predicted"/>
<dbReference type="Proteomes" id="UP001341840">
    <property type="component" value="Unassembled WGS sequence"/>
</dbReference>
<organism evidence="2 3">
    <name type="scientific">Stylosanthes scabra</name>
    <dbReference type="NCBI Taxonomy" id="79078"/>
    <lineage>
        <taxon>Eukaryota</taxon>
        <taxon>Viridiplantae</taxon>
        <taxon>Streptophyta</taxon>
        <taxon>Embryophyta</taxon>
        <taxon>Tracheophyta</taxon>
        <taxon>Spermatophyta</taxon>
        <taxon>Magnoliopsida</taxon>
        <taxon>eudicotyledons</taxon>
        <taxon>Gunneridae</taxon>
        <taxon>Pentapetalae</taxon>
        <taxon>rosids</taxon>
        <taxon>fabids</taxon>
        <taxon>Fabales</taxon>
        <taxon>Fabaceae</taxon>
        <taxon>Papilionoideae</taxon>
        <taxon>50 kb inversion clade</taxon>
        <taxon>dalbergioids sensu lato</taxon>
        <taxon>Dalbergieae</taxon>
        <taxon>Pterocarpus clade</taxon>
        <taxon>Stylosanthes</taxon>
    </lineage>
</organism>
<keyword evidence="3" id="KW-1185">Reference proteome</keyword>
<feature type="compositionally biased region" description="Low complexity" evidence="1">
    <location>
        <begin position="124"/>
        <end position="139"/>
    </location>
</feature>
<protein>
    <submittedName>
        <fullName evidence="2">Uncharacterized protein</fullName>
    </submittedName>
</protein>
<evidence type="ECO:0000313" key="2">
    <source>
        <dbReference type="EMBL" id="MED6132044.1"/>
    </source>
</evidence>
<accession>A0ABU6S797</accession>
<sequence>MNWSSNRSEQVQRSEMMQTDDTQFELVDLLGPPPHKPELSHLTPTKPELCHRITTAGYPVHQPCCRRREPLLSLCDGTLEPSLSLCVATFLPSTVVEFSPLSRSFHRLPASSVSLLPPSMSPPSQSISVVLPSSPLHVSGGHRRQ</sequence>
<name>A0ABU6S797_9FABA</name>
<evidence type="ECO:0000313" key="3">
    <source>
        <dbReference type="Proteomes" id="UP001341840"/>
    </source>
</evidence>
<gene>
    <name evidence="2" type="ORF">PIB30_015620</name>
</gene>